<protein>
    <recommendedName>
        <fullName evidence="3">Phosphoglycerate mutase</fullName>
    </recommendedName>
</protein>
<organism evidence="1 2">
    <name type="scientific">Ottowia thiooxydans</name>
    <dbReference type="NCBI Taxonomy" id="219182"/>
    <lineage>
        <taxon>Bacteria</taxon>
        <taxon>Pseudomonadati</taxon>
        <taxon>Pseudomonadota</taxon>
        <taxon>Betaproteobacteria</taxon>
        <taxon>Burkholderiales</taxon>
        <taxon>Comamonadaceae</taxon>
        <taxon>Ottowia</taxon>
    </lineage>
</organism>
<dbReference type="Proteomes" id="UP001549320">
    <property type="component" value="Unassembled WGS sequence"/>
</dbReference>
<accession>A0ABV2QGT4</accession>
<comment type="caution">
    <text evidence="1">The sequence shown here is derived from an EMBL/GenBank/DDBJ whole genome shotgun (WGS) entry which is preliminary data.</text>
</comment>
<gene>
    <name evidence="1" type="ORF">ABIE13_004947</name>
</gene>
<dbReference type="RefSeq" id="WP_354448247.1">
    <property type="nucleotide sequence ID" value="NZ_JBEPSH010000011.1"/>
</dbReference>
<sequence length="335" mass="36886">MSSQEPLRHLIIPGALFPLPQGHERQAMPRLPHLDALLRRLRQDSVIECDENNPSDPAELATARALDLPSEPGKIPWAALETNTIGTPCAWLIPCHWQLGMDHVLLADSALLALDEEHSRSLLASAEPLFREDGMDVRYVMPNAWLAQGEMFRELSTWSMARATGRRLTPRLLANTPVPAHAALLRRLQSELQMLLYTHPVNDARESAGQLPINALWITGAGVLSEPHPPRPDVAVENRLILAEQAQAGTLLSQAIAAHHEAWRELDADSGQRLLAALEAGHQVRLTLCGPARALSLNPLQPGLAARINGYFKRPKLNLDGALARLWPSDTPHQD</sequence>
<proteinExistence type="predicted"/>
<dbReference type="EMBL" id="JBEPSH010000011">
    <property type="protein sequence ID" value="MET4579810.1"/>
    <property type="molecule type" value="Genomic_DNA"/>
</dbReference>
<evidence type="ECO:0000313" key="1">
    <source>
        <dbReference type="EMBL" id="MET4579810.1"/>
    </source>
</evidence>
<reference evidence="1 2" key="1">
    <citation type="submission" date="2024-06" db="EMBL/GenBank/DDBJ databases">
        <title>Sorghum-associated microbial communities from plants grown in Nebraska, USA.</title>
        <authorList>
            <person name="Schachtman D."/>
        </authorList>
    </citation>
    <scope>NUCLEOTIDE SEQUENCE [LARGE SCALE GENOMIC DNA]</scope>
    <source>
        <strain evidence="1 2">2709</strain>
    </source>
</reference>
<evidence type="ECO:0008006" key="3">
    <source>
        <dbReference type="Google" id="ProtNLM"/>
    </source>
</evidence>
<keyword evidence="2" id="KW-1185">Reference proteome</keyword>
<evidence type="ECO:0000313" key="2">
    <source>
        <dbReference type="Proteomes" id="UP001549320"/>
    </source>
</evidence>
<name>A0ABV2QGT4_9BURK</name>